<evidence type="ECO:0000313" key="3">
    <source>
        <dbReference type="EMBL" id="HBK54454.1"/>
    </source>
</evidence>
<comment type="similarity">
    <text evidence="2">Belongs to the UPP synthase family.</text>
</comment>
<dbReference type="PROSITE" id="PS01066">
    <property type="entry name" value="UPP_SYNTHASE"/>
    <property type="match status" value="1"/>
</dbReference>
<comment type="function">
    <text evidence="2">Catalyzes the condensation of isopentenyl diphosphate (IPP) with allylic pyrophosphates generating different type of terpenoids.</text>
</comment>
<feature type="binding site" evidence="2">
    <location>
        <begin position="28"/>
        <end position="31"/>
    </location>
    <ligand>
        <name>substrate</name>
    </ligand>
</feature>
<feature type="binding site" evidence="2">
    <location>
        <position position="214"/>
    </location>
    <ligand>
        <name>Mg(2+)</name>
        <dbReference type="ChEBI" id="CHEBI:18420"/>
    </ligand>
</feature>
<dbReference type="Gene3D" id="3.40.1180.10">
    <property type="entry name" value="Decaprenyl diphosphate synthase-like"/>
    <property type="match status" value="1"/>
</dbReference>
<dbReference type="FunFam" id="3.40.1180.10:FF:000001">
    <property type="entry name" value="(2E,6E)-farnesyl-diphosphate-specific ditrans,polycis-undecaprenyl-diphosphate synthase"/>
    <property type="match status" value="1"/>
</dbReference>
<name>A0A354YZ22_9FIRM</name>
<proteinExistence type="inferred from homology"/>
<dbReference type="NCBIfam" id="NF011405">
    <property type="entry name" value="PRK14830.1"/>
    <property type="match status" value="1"/>
</dbReference>
<dbReference type="EC" id="2.5.1.-" evidence="2"/>
<dbReference type="AlphaFoldDB" id="A0A354YZ22"/>
<dbReference type="InterPro" id="IPR018520">
    <property type="entry name" value="UPP_synth-like_CS"/>
</dbReference>
<feature type="binding site" evidence="2">
    <location>
        <begin position="201"/>
        <end position="203"/>
    </location>
    <ligand>
        <name>substrate</name>
    </ligand>
</feature>
<dbReference type="EMBL" id="DNZF01000238">
    <property type="protein sequence ID" value="HBK54454.1"/>
    <property type="molecule type" value="Genomic_DNA"/>
</dbReference>
<comment type="caution">
    <text evidence="3">The sequence shown here is derived from an EMBL/GenBank/DDBJ whole genome shotgun (WGS) entry which is preliminary data.</text>
</comment>
<dbReference type="GO" id="GO:0016094">
    <property type="term" value="P:polyprenol biosynthetic process"/>
    <property type="evidence" value="ECO:0007669"/>
    <property type="project" value="TreeGrafter"/>
</dbReference>
<organism evidence="3 4">
    <name type="scientific">Syntrophomonas wolfei</name>
    <dbReference type="NCBI Taxonomy" id="863"/>
    <lineage>
        <taxon>Bacteria</taxon>
        <taxon>Bacillati</taxon>
        <taxon>Bacillota</taxon>
        <taxon>Clostridia</taxon>
        <taxon>Eubacteriales</taxon>
        <taxon>Syntrophomonadaceae</taxon>
        <taxon>Syntrophomonas</taxon>
    </lineage>
</organism>
<dbReference type="STRING" id="378794.GCA_001570625_01299"/>
<feature type="binding site" evidence="2">
    <location>
        <position position="76"/>
    </location>
    <ligand>
        <name>substrate</name>
    </ligand>
</feature>
<feature type="binding site" evidence="2">
    <location>
        <position position="27"/>
    </location>
    <ligand>
        <name>Mg(2+)</name>
        <dbReference type="ChEBI" id="CHEBI:18420"/>
    </ligand>
</feature>
<dbReference type="RefSeq" id="WP_061213793.1">
    <property type="nucleotide sequence ID" value="NZ_DCDX01000012.1"/>
</dbReference>
<evidence type="ECO:0000256" key="1">
    <source>
        <dbReference type="ARBA" id="ARBA00022679"/>
    </source>
</evidence>
<gene>
    <name evidence="3" type="ORF">DDZ44_11005</name>
</gene>
<sequence>MAVNKKAKLEESIDRNNLPQHIAIIMDGNGRWASKRLMPRTMGHRAGMSSLKEVVRACSDLGVSALTVFAFSTENWKRPLQEVDYLMKLLVEYLHRELDELHANAVRINVLGDYNSLPHQCRLEIAEALENTRYNKGLKFNIALNYGSRAEIIAAVKKLASGLLAGEISLEEISEESFAACLTTAGMPDPDLLIRTAGEMRISNFLLWQIAYTELWVTDCLWPDFSREHLMQAIWDYQHRERRFGGLSRSQQGEENV</sequence>
<keyword evidence="2" id="KW-0479">Metal-binding</keyword>
<feature type="binding site" evidence="2">
    <location>
        <begin position="72"/>
        <end position="74"/>
    </location>
    <ligand>
        <name>substrate</name>
    </ligand>
</feature>
<dbReference type="GO" id="GO:0008834">
    <property type="term" value="F:ditrans,polycis-undecaprenyl-diphosphate synthase [(2E,6E)-farnesyl-diphosphate specific] activity"/>
    <property type="evidence" value="ECO:0007669"/>
    <property type="project" value="TreeGrafter"/>
</dbReference>
<dbReference type="PANTHER" id="PTHR10291">
    <property type="entry name" value="DEHYDRODOLICHYL DIPHOSPHATE SYNTHASE FAMILY MEMBER"/>
    <property type="match status" value="1"/>
</dbReference>
<accession>A0A354YZ22</accession>
<dbReference type="Pfam" id="PF01255">
    <property type="entry name" value="Prenyltransf"/>
    <property type="match status" value="1"/>
</dbReference>
<dbReference type="InterPro" id="IPR001441">
    <property type="entry name" value="UPP_synth-like"/>
</dbReference>
<keyword evidence="1 2" id="KW-0808">Transferase</keyword>
<dbReference type="CDD" id="cd00475">
    <property type="entry name" value="Cis_IPPS"/>
    <property type="match status" value="1"/>
</dbReference>
<reference evidence="3 4" key="1">
    <citation type="journal article" date="2018" name="Nat. Biotechnol.">
        <title>A standardized bacterial taxonomy based on genome phylogeny substantially revises the tree of life.</title>
        <authorList>
            <person name="Parks D.H."/>
            <person name="Chuvochina M."/>
            <person name="Waite D.W."/>
            <person name="Rinke C."/>
            <person name="Skarshewski A."/>
            <person name="Chaumeil P.A."/>
            <person name="Hugenholtz P."/>
        </authorList>
    </citation>
    <scope>NUCLEOTIDE SEQUENCE [LARGE SCALE GENOMIC DNA]</scope>
    <source>
        <strain evidence="3">UBA10948</strain>
    </source>
</reference>
<dbReference type="HAMAP" id="MF_01139">
    <property type="entry name" value="ISPT"/>
    <property type="match status" value="1"/>
</dbReference>
<feature type="binding site" evidence="2">
    <location>
        <position position="40"/>
    </location>
    <ligand>
        <name>substrate</name>
    </ligand>
</feature>
<feature type="active site" evidence="2">
    <location>
        <position position="27"/>
    </location>
</feature>
<feature type="binding site" evidence="2">
    <location>
        <position position="44"/>
    </location>
    <ligand>
        <name>substrate</name>
    </ligand>
</feature>
<dbReference type="GO" id="GO:0005829">
    <property type="term" value="C:cytosol"/>
    <property type="evidence" value="ECO:0007669"/>
    <property type="project" value="TreeGrafter"/>
</dbReference>
<dbReference type="SUPFAM" id="SSF64005">
    <property type="entry name" value="Undecaprenyl diphosphate synthase"/>
    <property type="match status" value="1"/>
</dbReference>
<dbReference type="NCBIfam" id="TIGR00055">
    <property type="entry name" value="uppS"/>
    <property type="match status" value="1"/>
</dbReference>
<dbReference type="PANTHER" id="PTHR10291:SF0">
    <property type="entry name" value="DEHYDRODOLICHYL DIPHOSPHATE SYNTHASE 2"/>
    <property type="match status" value="1"/>
</dbReference>
<feature type="binding site" evidence="2">
    <location>
        <position position="195"/>
    </location>
    <ligand>
        <name>substrate</name>
    </ligand>
</feature>
<protein>
    <recommendedName>
        <fullName evidence="2">Isoprenyl transferase</fullName>
        <ecNumber evidence="2">2.5.1.-</ecNumber>
    </recommendedName>
</protein>
<feature type="active site" description="Proton acceptor" evidence="2">
    <location>
        <position position="75"/>
    </location>
</feature>
<dbReference type="InterPro" id="IPR036424">
    <property type="entry name" value="UPP_synth-like_sf"/>
</dbReference>
<dbReference type="GO" id="GO:0000287">
    <property type="term" value="F:magnesium ion binding"/>
    <property type="evidence" value="ECO:0007669"/>
    <property type="project" value="UniProtKB-UniRule"/>
</dbReference>
<feature type="binding site" evidence="2">
    <location>
        <position position="32"/>
    </location>
    <ligand>
        <name>substrate</name>
    </ligand>
</feature>
<comment type="cofactor">
    <cofactor evidence="2">
        <name>Mg(2+)</name>
        <dbReference type="ChEBI" id="CHEBI:18420"/>
    </cofactor>
    <text evidence="2">Binds 2 magnesium ions per subunit.</text>
</comment>
<feature type="binding site" evidence="2">
    <location>
        <position position="78"/>
    </location>
    <ligand>
        <name>substrate</name>
    </ligand>
</feature>
<evidence type="ECO:0000313" key="4">
    <source>
        <dbReference type="Proteomes" id="UP000263273"/>
    </source>
</evidence>
<comment type="subunit">
    <text evidence="2">Homodimer.</text>
</comment>
<evidence type="ECO:0000256" key="2">
    <source>
        <dbReference type="HAMAP-Rule" id="MF_01139"/>
    </source>
</evidence>
<keyword evidence="2" id="KW-0460">Magnesium</keyword>
<dbReference type="GO" id="GO:0030145">
    <property type="term" value="F:manganese ion binding"/>
    <property type="evidence" value="ECO:0007669"/>
    <property type="project" value="TreeGrafter"/>
</dbReference>
<dbReference type="Proteomes" id="UP000263273">
    <property type="component" value="Unassembled WGS sequence"/>
</dbReference>